<dbReference type="CDD" id="cd07505">
    <property type="entry name" value="HAD_BPGM-like"/>
    <property type="match status" value="1"/>
</dbReference>
<dbReference type="EC" id="3.1.3.-" evidence="1"/>
<reference evidence="1 2" key="1">
    <citation type="journal article" date="2020" name="Antonie Van Leeuwenhoek">
        <title>Rhodopirellula heiligendammensis sp. nov., Rhodopirellula pilleata sp. nov., and Rhodopirellula solitaria sp. nov. isolated from natural or artificial marine surfaces in Northern Germany and California, USA, and emended description of the genus Rhodopirellula.</title>
        <authorList>
            <person name="Kallscheuer N."/>
            <person name="Wiegand S."/>
            <person name="Jogler M."/>
            <person name="Boedeker C."/>
            <person name="Peeters S.H."/>
            <person name="Rast P."/>
            <person name="Heuer A."/>
            <person name="Jetten M.S.M."/>
            <person name="Rohde M."/>
            <person name="Jogler C."/>
        </authorList>
    </citation>
    <scope>NUCLEOTIDE SEQUENCE [LARGE SCALE GENOMIC DNA]</scope>
    <source>
        <strain evidence="1 2">Poly21</strain>
    </source>
</reference>
<dbReference type="InterPro" id="IPR006439">
    <property type="entry name" value="HAD-SF_hydro_IA"/>
</dbReference>
<proteinExistence type="predicted"/>
<dbReference type="SUPFAM" id="SSF56784">
    <property type="entry name" value="HAD-like"/>
    <property type="match status" value="1"/>
</dbReference>
<dbReference type="AlphaFoldDB" id="A0A5C6BFN0"/>
<gene>
    <name evidence="1" type="primary">yqaB</name>
    <name evidence="1" type="ORF">Poly21_50850</name>
</gene>
<organism evidence="1 2">
    <name type="scientific">Allorhodopirellula heiligendammensis</name>
    <dbReference type="NCBI Taxonomy" id="2714739"/>
    <lineage>
        <taxon>Bacteria</taxon>
        <taxon>Pseudomonadati</taxon>
        <taxon>Planctomycetota</taxon>
        <taxon>Planctomycetia</taxon>
        <taxon>Pirellulales</taxon>
        <taxon>Pirellulaceae</taxon>
        <taxon>Allorhodopirellula</taxon>
    </lineage>
</organism>
<dbReference type="Proteomes" id="UP000319908">
    <property type="component" value="Unassembled WGS sequence"/>
</dbReference>
<dbReference type="SFLD" id="SFLDS00003">
    <property type="entry name" value="Haloacid_Dehalogenase"/>
    <property type="match status" value="1"/>
</dbReference>
<protein>
    <submittedName>
        <fullName evidence="1">Fructose-1-phosphate phosphatase YqaB</fullName>
        <ecNumber evidence="1">3.1.3.-</ecNumber>
    </submittedName>
</protein>
<dbReference type="Gene3D" id="3.40.50.1000">
    <property type="entry name" value="HAD superfamily/HAD-like"/>
    <property type="match status" value="1"/>
</dbReference>
<dbReference type="GO" id="GO:0050308">
    <property type="term" value="F:sugar-phosphatase activity"/>
    <property type="evidence" value="ECO:0007669"/>
    <property type="project" value="TreeGrafter"/>
</dbReference>
<name>A0A5C6BFN0_9BACT</name>
<dbReference type="InterPro" id="IPR023198">
    <property type="entry name" value="PGP-like_dom2"/>
</dbReference>
<dbReference type="InterPro" id="IPR023214">
    <property type="entry name" value="HAD_sf"/>
</dbReference>
<evidence type="ECO:0000313" key="1">
    <source>
        <dbReference type="EMBL" id="TWU10116.1"/>
    </source>
</evidence>
<dbReference type="Gene3D" id="1.10.150.240">
    <property type="entry name" value="Putative phosphatase, domain 2"/>
    <property type="match status" value="1"/>
</dbReference>
<dbReference type="InterPro" id="IPR051806">
    <property type="entry name" value="HAD-like_SPP"/>
</dbReference>
<dbReference type="InterPro" id="IPR041492">
    <property type="entry name" value="HAD_2"/>
</dbReference>
<dbReference type="RefSeq" id="WP_302120387.1">
    <property type="nucleotide sequence ID" value="NZ_SJPU01000004.1"/>
</dbReference>
<dbReference type="Pfam" id="PF13419">
    <property type="entry name" value="HAD_2"/>
    <property type="match status" value="1"/>
</dbReference>
<dbReference type="SFLD" id="SFLDG01129">
    <property type="entry name" value="C1.5:_HAD__Beta-PGM__Phosphata"/>
    <property type="match status" value="1"/>
</dbReference>
<dbReference type="EMBL" id="SJPU01000004">
    <property type="protein sequence ID" value="TWU10116.1"/>
    <property type="molecule type" value="Genomic_DNA"/>
</dbReference>
<sequence length="219" mass="24520">MHSSTQYGRGQGDEYLNEYTDLQWWDDDLADRFDGLIFDCDGTLSDSMPLHYVAWRDTMSQRGVEFTEERFYSMGGMPTEKIISLLCDEQGVRVDIDATATAKENAFETLMDELQPLEIVCEVAARHRGRLAMAVASGGIRPIVSRQLQQLGIADWFTAVVTSEDTVGHKPEPDAFLRAAELLDVSPARCLVFEDSPLGFEAAVRAGMEFVDVRTKIVR</sequence>
<dbReference type="PANTHER" id="PTHR43481">
    <property type="entry name" value="FRUCTOSE-1-PHOSPHATE PHOSPHATASE"/>
    <property type="match status" value="1"/>
</dbReference>
<dbReference type="NCBIfam" id="TIGR01509">
    <property type="entry name" value="HAD-SF-IA-v3"/>
    <property type="match status" value="1"/>
</dbReference>
<keyword evidence="1" id="KW-0378">Hydrolase</keyword>
<dbReference type="InterPro" id="IPR036412">
    <property type="entry name" value="HAD-like_sf"/>
</dbReference>
<keyword evidence="2" id="KW-1185">Reference proteome</keyword>
<comment type="caution">
    <text evidence="1">The sequence shown here is derived from an EMBL/GenBank/DDBJ whole genome shotgun (WGS) entry which is preliminary data.</text>
</comment>
<evidence type="ECO:0000313" key="2">
    <source>
        <dbReference type="Proteomes" id="UP000319908"/>
    </source>
</evidence>
<dbReference type="PANTHER" id="PTHR43481:SF4">
    <property type="entry name" value="GLYCEROL-1-PHOSPHATE PHOSPHOHYDROLASE 1-RELATED"/>
    <property type="match status" value="1"/>
</dbReference>
<accession>A0A5C6BFN0</accession>